<feature type="repeat" description="ANK" evidence="3">
    <location>
        <begin position="95"/>
        <end position="122"/>
    </location>
</feature>
<evidence type="ECO:0000256" key="3">
    <source>
        <dbReference type="PROSITE-ProRule" id="PRU00023"/>
    </source>
</evidence>
<dbReference type="Pfam" id="PF12796">
    <property type="entry name" value="Ank_2"/>
    <property type="match status" value="1"/>
</dbReference>
<dbReference type="PROSITE" id="PS50088">
    <property type="entry name" value="ANK_REPEAT"/>
    <property type="match status" value="3"/>
</dbReference>
<dbReference type="SUPFAM" id="SSF48403">
    <property type="entry name" value="Ankyrin repeat"/>
    <property type="match status" value="1"/>
</dbReference>
<reference evidence="4" key="2">
    <citation type="submission" date="2025-08" db="UniProtKB">
        <authorList>
            <consortium name="Ensembl"/>
        </authorList>
    </citation>
    <scope>IDENTIFICATION</scope>
    <source>
        <strain evidence="4">broiler</strain>
    </source>
</reference>
<reference evidence="4" key="1">
    <citation type="submission" date="2020-11" db="EMBL/GenBank/DDBJ databases">
        <title>Gallus gallus (Chicken) genome, bGalGal1, GRCg7b, maternal haplotype autosomes + Z &amp; W.</title>
        <authorList>
            <person name="Warren W."/>
            <person name="Formenti G."/>
            <person name="Fedrigo O."/>
            <person name="Haase B."/>
            <person name="Mountcastle J."/>
            <person name="Balacco J."/>
            <person name="Tracey A."/>
            <person name="Schneider V."/>
            <person name="Okimoto R."/>
            <person name="Cheng H."/>
            <person name="Hawken R."/>
            <person name="Howe K."/>
            <person name="Jarvis E.D."/>
        </authorList>
    </citation>
    <scope>NUCLEOTIDE SEQUENCE [LARGE SCALE GENOMIC DNA]</scope>
    <source>
        <strain evidence="4">Broiler</strain>
    </source>
</reference>
<evidence type="ECO:0000256" key="1">
    <source>
        <dbReference type="ARBA" id="ARBA00022737"/>
    </source>
</evidence>
<reference evidence="4" key="3">
    <citation type="submission" date="2025-09" db="UniProtKB">
        <authorList>
            <consortium name="Ensembl"/>
        </authorList>
    </citation>
    <scope>IDENTIFICATION</scope>
    <source>
        <strain evidence="4">broiler</strain>
    </source>
</reference>
<feature type="repeat" description="ANK" evidence="3">
    <location>
        <begin position="62"/>
        <end position="94"/>
    </location>
</feature>
<dbReference type="Pfam" id="PF00023">
    <property type="entry name" value="Ank"/>
    <property type="match status" value="1"/>
</dbReference>
<dbReference type="PANTHER" id="PTHR24198">
    <property type="entry name" value="ANKYRIN REPEAT AND PROTEIN KINASE DOMAIN-CONTAINING PROTEIN"/>
    <property type="match status" value="1"/>
</dbReference>
<dbReference type="InterPro" id="IPR002110">
    <property type="entry name" value="Ankyrin_rpt"/>
</dbReference>
<dbReference type="PROSITE" id="PS50297">
    <property type="entry name" value="ANK_REP_REGION"/>
    <property type="match status" value="3"/>
</dbReference>
<proteinExistence type="predicted"/>
<evidence type="ECO:0000256" key="2">
    <source>
        <dbReference type="ARBA" id="ARBA00023043"/>
    </source>
</evidence>
<organism evidence="4 5">
    <name type="scientific">Gallus gallus</name>
    <name type="common">Chicken</name>
    <dbReference type="NCBI Taxonomy" id="9031"/>
    <lineage>
        <taxon>Eukaryota</taxon>
        <taxon>Metazoa</taxon>
        <taxon>Chordata</taxon>
        <taxon>Craniata</taxon>
        <taxon>Vertebrata</taxon>
        <taxon>Euteleostomi</taxon>
        <taxon>Archelosauria</taxon>
        <taxon>Archosauria</taxon>
        <taxon>Dinosauria</taxon>
        <taxon>Saurischia</taxon>
        <taxon>Theropoda</taxon>
        <taxon>Coelurosauria</taxon>
        <taxon>Aves</taxon>
        <taxon>Neognathae</taxon>
        <taxon>Galloanserae</taxon>
        <taxon>Galliformes</taxon>
        <taxon>Phasianidae</taxon>
        <taxon>Phasianinae</taxon>
        <taxon>Gallus</taxon>
    </lineage>
</organism>
<evidence type="ECO:0000313" key="5">
    <source>
        <dbReference type="Proteomes" id="UP000000539"/>
    </source>
</evidence>
<evidence type="ECO:0000313" key="4">
    <source>
        <dbReference type="Ensembl" id="ENSGALP00010039727.1"/>
    </source>
</evidence>
<dbReference type="Ensembl" id="ENSGALT00010065242.1">
    <property type="protein sequence ID" value="ENSGALP00010039727.1"/>
    <property type="gene ID" value="ENSGALG00010026870.1"/>
</dbReference>
<accession>A0A8V1ABZ8</accession>
<name>A0A8V1ABZ8_CHICK</name>
<keyword evidence="2 3" id="KW-0040">ANK repeat</keyword>
<dbReference type="InterPro" id="IPR036770">
    <property type="entry name" value="Ankyrin_rpt-contain_sf"/>
</dbReference>
<keyword evidence="1" id="KW-0677">Repeat</keyword>
<dbReference type="SMART" id="SM00248">
    <property type="entry name" value="ANK"/>
    <property type="match status" value="4"/>
</dbReference>
<dbReference type="Gene3D" id="1.25.40.20">
    <property type="entry name" value="Ankyrin repeat-containing domain"/>
    <property type="match status" value="1"/>
</dbReference>
<protein>
    <submittedName>
        <fullName evidence="4">Uncharacterized protein</fullName>
    </submittedName>
</protein>
<keyword evidence="5" id="KW-1185">Reference proteome</keyword>
<dbReference type="PANTHER" id="PTHR24198:SF165">
    <property type="entry name" value="ANKYRIN REPEAT-CONTAINING PROTEIN-RELATED"/>
    <property type="match status" value="1"/>
</dbReference>
<feature type="repeat" description="ANK" evidence="3">
    <location>
        <begin position="159"/>
        <end position="191"/>
    </location>
</feature>
<dbReference type="Proteomes" id="UP000000539">
    <property type="component" value="Chromosome 8"/>
</dbReference>
<sequence length="228" mass="24533">MVLLHFALCKYANTATVTMLSIFSCQLGPKEPDKPIPAIQSSASQKHFFPSLPLEEARRSGNQQHFLHMAALKDESSLAKMLLKCGASIDGKDERGQTALSYAVHQGFENTAEVLLEAGANLPSDIMESALFKAVQKNLHGIVAALADRGTDINAYSEIQYTPLLLACETGKAECAEVLIEKGANLGIKTPASDTALHLAVQAGPAYSYSSLFNHFTSKLIPAQRNSE</sequence>
<dbReference type="AlphaFoldDB" id="A0A8V1ABZ8"/>